<dbReference type="PANTHER" id="PTHR14741:SF32">
    <property type="entry name" value="TRIMETHYLGUANOSINE SYNTHASE"/>
    <property type="match status" value="1"/>
</dbReference>
<dbReference type="InterPro" id="IPR029063">
    <property type="entry name" value="SAM-dependent_MTases_sf"/>
</dbReference>
<name>A0AAD3HNL9_9CHLO</name>
<feature type="compositionally biased region" description="Basic and acidic residues" evidence="1">
    <location>
        <begin position="127"/>
        <end position="136"/>
    </location>
</feature>
<dbReference type="PANTHER" id="PTHR14741">
    <property type="entry name" value="S-ADENOSYLMETHIONINE-DEPENDENT METHYLTRANSFERASE RELATED"/>
    <property type="match status" value="1"/>
</dbReference>
<evidence type="ECO:0000313" key="2">
    <source>
        <dbReference type="EMBL" id="GFR48064.1"/>
    </source>
</evidence>
<dbReference type="EMBL" id="BMAR01000021">
    <property type="protein sequence ID" value="GFR48064.1"/>
    <property type="molecule type" value="Genomic_DNA"/>
</dbReference>
<feature type="region of interest" description="Disordered" evidence="1">
    <location>
        <begin position="204"/>
        <end position="243"/>
    </location>
</feature>
<gene>
    <name evidence="2" type="ORF">Agub_g9900</name>
</gene>
<dbReference type="GO" id="GO:0071164">
    <property type="term" value="F:RNA cap trimethylguanosine synthase activity"/>
    <property type="evidence" value="ECO:0007669"/>
    <property type="project" value="TreeGrafter"/>
</dbReference>
<feature type="compositionally biased region" description="Low complexity" evidence="1">
    <location>
        <begin position="205"/>
        <end position="223"/>
    </location>
</feature>
<accession>A0AAD3HNL9</accession>
<evidence type="ECO:0000313" key="3">
    <source>
        <dbReference type="Proteomes" id="UP001054857"/>
    </source>
</evidence>
<dbReference type="SUPFAM" id="SSF53335">
    <property type="entry name" value="S-adenosyl-L-methionine-dependent methyltransferases"/>
    <property type="match status" value="1"/>
</dbReference>
<feature type="non-terminal residue" evidence="2">
    <location>
        <position position="1"/>
    </location>
</feature>
<protein>
    <submittedName>
        <fullName evidence="2">Uncharacterized protein</fullName>
    </submittedName>
</protein>
<organism evidence="2 3">
    <name type="scientific">Astrephomene gubernaculifera</name>
    <dbReference type="NCBI Taxonomy" id="47775"/>
    <lineage>
        <taxon>Eukaryota</taxon>
        <taxon>Viridiplantae</taxon>
        <taxon>Chlorophyta</taxon>
        <taxon>core chlorophytes</taxon>
        <taxon>Chlorophyceae</taxon>
        <taxon>CS clade</taxon>
        <taxon>Chlamydomonadales</taxon>
        <taxon>Astrephomenaceae</taxon>
        <taxon>Astrephomene</taxon>
    </lineage>
</organism>
<dbReference type="GO" id="GO:0005634">
    <property type="term" value="C:nucleus"/>
    <property type="evidence" value="ECO:0007669"/>
    <property type="project" value="TreeGrafter"/>
</dbReference>
<dbReference type="Proteomes" id="UP001054857">
    <property type="component" value="Unassembled WGS sequence"/>
</dbReference>
<feature type="non-terminal residue" evidence="2">
    <location>
        <position position="243"/>
    </location>
</feature>
<dbReference type="AlphaFoldDB" id="A0AAD3HNL9"/>
<feature type="region of interest" description="Disordered" evidence="1">
    <location>
        <begin position="118"/>
        <end position="150"/>
    </location>
</feature>
<dbReference type="Gene3D" id="3.40.50.150">
    <property type="entry name" value="Vaccinia Virus protein VP39"/>
    <property type="match status" value="1"/>
</dbReference>
<sequence length="243" mass="25753">QAELAAAFGPYGCTRVTVSRTRNGGTHGWARLTLGCTDPSEALATAVRELDGKLRLGGAPLSVSPSSGRLDTIFPYLPYVVRCALRVDSTAAFSATDQATADQMSRLLAALSERLLLLPRPTGTGGGEEKENKVEKEEEEEGRGGGAGRLLPLTVTDGTACCGGNSLSLAARFQRVNAVELDADRAEDLRHNVALVRAWATFSCSQRRQQQQRQPRQPDPSSSARFPDPPEDGTGGRDASAGS</sequence>
<reference evidence="2 3" key="1">
    <citation type="journal article" date="2021" name="Sci. Rep.">
        <title>Genome sequencing of the multicellular alga Astrephomene provides insights into convergent evolution of germ-soma differentiation.</title>
        <authorList>
            <person name="Yamashita S."/>
            <person name="Yamamoto K."/>
            <person name="Matsuzaki R."/>
            <person name="Suzuki S."/>
            <person name="Yamaguchi H."/>
            <person name="Hirooka S."/>
            <person name="Minakuchi Y."/>
            <person name="Miyagishima S."/>
            <person name="Kawachi M."/>
            <person name="Toyoda A."/>
            <person name="Nozaki H."/>
        </authorList>
    </citation>
    <scope>NUCLEOTIDE SEQUENCE [LARGE SCALE GENOMIC DNA]</scope>
    <source>
        <strain evidence="2 3">NIES-4017</strain>
    </source>
</reference>
<proteinExistence type="predicted"/>
<evidence type="ECO:0000256" key="1">
    <source>
        <dbReference type="SAM" id="MobiDB-lite"/>
    </source>
</evidence>
<comment type="caution">
    <text evidence="2">The sequence shown here is derived from an EMBL/GenBank/DDBJ whole genome shotgun (WGS) entry which is preliminary data.</text>
</comment>
<keyword evidence="3" id="KW-1185">Reference proteome</keyword>